<protein>
    <submittedName>
        <fullName evidence="1">Uncharacterized protein</fullName>
    </submittedName>
</protein>
<name>A0A1H5PVD0_9ACTN</name>
<dbReference type="EMBL" id="FNUC01000004">
    <property type="protein sequence ID" value="SEF17604.1"/>
    <property type="molecule type" value="Genomic_DNA"/>
</dbReference>
<keyword evidence="2" id="KW-1185">Reference proteome</keyword>
<evidence type="ECO:0000313" key="2">
    <source>
        <dbReference type="Proteomes" id="UP000181980"/>
    </source>
</evidence>
<proteinExistence type="predicted"/>
<dbReference type="AlphaFoldDB" id="A0A1H5PVD0"/>
<sequence length="52" mass="5502">MTGLLATSDEILPLLASPDGDEPEDIFVEETVGQLLKVIGLLPPPDLDVEDA</sequence>
<reference evidence="2" key="1">
    <citation type="submission" date="2016-10" db="EMBL/GenBank/DDBJ databases">
        <authorList>
            <person name="Varghese N."/>
            <person name="Submissions S."/>
        </authorList>
    </citation>
    <scope>NUCLEOTIDE SEQUENCE [LARGE SCALE GENOMIC DNA]</scope>
    <source>
        <strain evidence="2">DSM 45237</strain>
    </source>
</reference>
<accession>A0A1H5PVD0</accession>
<gene>
    <name evidence="1" type="ORF">SAMN04488561_5956</name>
</gene>
<evidence type="ECO:0000313" key="1">
    <source>
        <dbReference type="EMBL" id="SEF17604.1"/>
    </source>
</evidence>
<dbReference type="RefSeq" id="WP_171906870.1">
    <property type="nucleotide sequence ID" value="NZ_FNUC01000004.1"/>
</dbReference>
<organism evidence="1 2">
    <name type="scientific">Jiangella alba</name>
    <dbReference type="NCBI Taxonomy" id="561176"/>
    <lineage>
        <taxon>Bacteria</taxon>
        <taxon>Bacillati</taxon>
        <taxon>Actinomycetota</taxon>
        <taxon>Actinomycetes</taxon>
        <taxon>Jiangellales</taxon>
        <taxon>Jiangellaceae</taxon>
        <taxon>Jiangella</taxon>
    </lineage>
</organism>
<dbReference type="Proteomes" id="UP000181980">
    <property type="component" value="Unassembled WGS sequence"/>
</dbReference>